<dbReference type="EMBL" id="LSYS01002163">
    <property type="protein sequence ID" value="OPJ86848.1"/>
    <property type="molecule type" value="Genomic_DNA"/>
</dbReference>
<evidence type="ECO:0000256" key="1">
    <source>
        <dbReference type="SAM" id="MobiDB-lite"/>
    </source>
</evidence>
<evidence type="ECO:0000313" key="2">
    <source>
        <dbReference type="EMBL" id="OPJ86848.1"/>
    </source>
</evidence>
<name>A0A1V4KQW4_PATFA</name>
<dbReference type="AlphaFoldDB" id="A0A1V4KQW4"/>
<accession>A0A1V4KQW4</accession>
<evidence type="ECO:0000313" key="3">
    <source>
        <dbReference type="Proteomes" id="UP000190648"/>
    </source>
</evidence>
<protein>
    <submittedName>
        <fullName evidence="2">Uncharacterized protein</fullName>
    </submittedName>
</protein>
<sequence>MNFKPAESQDIIGKLRWMENKGNKRTDLLNSSSPCSQLGTGRTSCCSGRRLGGFRREDGAGIIPQTHSGVAGGTGNKQEGERR</sequence>
<gene>
    <name evidence="2" type="ORF">AV530_008876</name>
</gene>
<organism evidence="2 3">
    <name type="scientific">Patagioenas fasciata monilis</name>
    <dbReference type="NCBI Taxonomy" id="372326"/>
    <lineage>
        <taxon>Eukaryota</taxon>
        <taxon>Metazoa</taxon>
        <taxon>Chordata</taxon>
        <taxon>Craniata</taxon>
        <taxon>Vertebrata</taxon>
        <taxon>Euteleostomi</taxon>
        <taxon>Archelosauria</taxon>
        <taxon>Archosauria</taxon>
        <taxon>Dinosauria</taxon>
        <taxon>Saurischia</taxon>
        <taxon>Theropoda</taxon>
        <taxon>Coelurosauria</taxon>
        <taxon>Aves</taxon>
        <taxon>Neognathae</taxon>
        <taxon>Neoaves</taxon>
        <taxon>Columbimorphae</taxon>
        <taxon>Columbiformes</taxon>
        <taxon>Columbidae</taxon>
        <taxon>Patagioenas</taxon>
    </lineage>
</organism>
<dbReference type="Proteomes" id="UP000190648">
    <property type="component" value="Unassembled WGS sequence"/>
</dbReference>
<comment type="caution">
    <text evidence="2">The sequence shown here is derived from an EMBL/GenBank/DDBJ whole genome shotgun (WGS) entry which is preliminary data.</text>
</comment>
<feature type="region of interest" description="Disordered" evidence="1">
    <location>
        <begin position="56"/>
        <end position="83"/>
    </location>
</feature>
<reference evidence="2 3" key="1">
    <citation type="submission" date="2016-02" db="EMBL/GenBank/DDBJ databases">
        <title>Band-tailed pigeon sequencing and assembly.</title>
        <authorList>
            <person name="Soares A.E."/>
            <person name="Novak B.J."/>
            <person name="Rice E.S."/>
            <person name="O'Connell B."/>
            <person name="Chang D."/>
            <person name="Weber S."/>
            <person name="Shapiro B."/>
        </authorList>
    </citation>
    <scope>NUCLEOTIDE SEQUENCE [LARGE SCALE GENOMIC DNA]</scope>
    <source>
        <strain evidence="2">BTP2013</strain>
        <tissue evidence="2">Blood</tissue>
    </source>
</reference>
<keyword evidence="3" id="KW-1185">Reference proteome</keyword>
<proteinExistence type="predicted"/>